<dbReference type="Proteomes" id="UP001595956">
    <property type="component" value="Unassembled WGS sequence"/>
</dbReference>
<feature type="signal peptide" evidence="6">
    <location>
        <begin position="1"/>
        <end position="28"/>
    </location>
</feature>
<comment type="similarity">
    <text evidence="2">Belongs to the SurE nucleotidase family.</text>
</comment>
<dbReference type="RefSeq" id="WP_345177527.1">
    <property type="nucleotide sequence ID" value="NZ_BAABFQ010000006.1"/>
</dbReference>
<evidence type="ECO:0000256" key="2">
    <source>
        <dbReference type="ARBA" id="ARBA00011062"/>
    </source>
</evidence>
<dbReference type="EC" id="3.1.3.5" evidence="3"/>
<evidence type="ECO:0000256" key="5">
    <source>
        <dbReference type="ARBA" id="ARBA00022801"/>
    </source>
</evidence>
<dbReference type="Pfam" id="PF01975">
    <property type="entry name" value="SurE"/>
    <property type="match status" value="1"/>
</dbReference>
<organism evidence="8 9">
    <name type="scientific">Nocardioides caricicola</name>
    <dbReference type="NCBI Taxonomy" id="634770"/>
    <lineage>
        <taxon>Bacteria</taxon>
        <taxon>Bacillati</taxon>
        <taxon>Actinomycetota</taxon>
        <taxon>Actinomycetes</taxon>
        <taxon>Propionibacteriales</taxon>
        <taxon>Nocardioidaceae</taxon>
        <taxon>Nocardioides</taxon>
    </lineage>
</organism>
<evidence type="ECO:0000256" key="1">
    <source>
        <dbReference type="ARBA" id="ARBA00000815"/>
    </source>
</evidence>
<dbReference type="InterPro" id="IPR036523">
    <property type="entry name" value="SurE-like_sf"/>
</dbReference>
<evidence type="ECO:0000313" key="9">
    <source>
        <dbReference type="Proteomes" id="UP001595956"/>
    </source>
</evidence>
<keyword evidence="5 8" id="KW-0378">Hydrolase</keyword>
<dbReference type="InterPro" id="IPR030048">
    <property type="entry name" value="SurE"/>
</dbReference>
<accession>A0ABW0MWF3</accession>
<dbReference type="GO" id="GO:0008253">
    <property type="term" value="F:5'-nucleotidase activity"/>
    <property type="evidence" value="ECO:0007669"/>
    <property type="project" value="UniProtKB-EC"/>
</dbReference>
<keyword evidence="9" id="KW-1185">Reference proteome</keyword>
<gene>
    <name evidence="8" type="primary">surE</name>
    <name evidence="8" type="ORF">ACFPKY_02890</name>
</gene>
<evidence type="ECO:0000256" key="6">
    <source>
        <dbReference type="SAM" id="SignalP"/>
    </source>
</evidence>
<feature type="domain" description="Survival protein SurE-like phosphatase/nucleotidase" evidence="7">
    <location>
        <begin position="42"/>
        <end position="258"/>
    </location>
</feature>
<keyword evidence="6" id="KW-0732">Signal</keyword>
<proteinExistence type="inferred from homology"/>
<feature type="chain" id="PRO_5047461244" description="5'-nucleotidase" evidence="6">
    <location>
        <begin position="29"/>
        <end position="343"/>
    </location>
</feature>
<dbReference type="EMBL" id="JBHSMD010000001">
    <property type="protein sequence ID" value="MFC5492027.1"/>
    <property type="molecule type" value="Genomic_DNA"/>
</dbReference>
<dbReference type="PANTHER" id="PTHR30457:SF0">
    <property type="entry name" value="PHOSPHATASE, PUTATIVE (AFU_ORTHOLOGUE AFUA_4G01070)-RELATED"/>
    <property type="match status" value="1"/>
</dbReference>
<evidence type="ECO:0000259" key="7">
    <source>
        <dbReference type="Pfam" id="PF01975"/>
    </source>
</evidence>
<keyword evidence="4" id="KW-0479">Metal-binding</keyword>
<reference evidence="9" key="1">
    <citation type="journal article" date="2019" name="Int. J. Syst. Evol. Microbiol.">
        <title>The Global Catalogue of Microorganisms (GCM) 10K type strain sequencing project: providing services to taxonomists for standard genome sequencing and annotation.</title>
        <authorList>
            <consortium name="The Broad Institute Genomics Platform"/>
            <consortium name="The Broad Institute Genome Sequencing Center for Infectious Disease"/>
            <person name="Wu L."/>
            <person name="Ma J."/>
        </authorList>
    </citation>
    <scope>NUCLEOTIDE SEQUENCE [LARGE SCALE GENOMIC DNA]</scope>
    <source>
        <strain evidence="9">KACC 13778</strain>
    </source>
</reference>
<dbReference type="SUPFAM" id="SSF64167">
    <property type="entry name" value="SurE-like"/>
    <property type="match status" value="1"/>
</dbReference>
<name>A0ABW0MWF3_9ACTN</name>
<evidence type="ECO:0000313" key="8">
    <source>
        <dbReference type="EMBL" id="MFC5492027.1"/>
    </source>
</evidence>
<dbReference type="Gene3D" id="3.40.1210.10">
    <property type="entry name" value="Survival protein SurE-like phosphatase/nucleotidase"/>
    <property type="match status" value="1"/>
</dbReference>
<evidence type="ECO:0000256" key="4">
    <source>
        <dbReference type="ARBA" id="ARBA00022723"/>
    </source>
</evidence>
<comment type="catalytic activity">
    <reaction evidence="1">
        <text>a ribonucleoside 5'-phosphate + H2O = a ribonucleoside + phosphate</text>
        <dbReference type="Rhea" id="RHEA:12484"/>
        <dbReference type="ChEBI" id="CHEBI:15377"/>
        <dbReference type="ChEBI" id="CHEBI:18254"/>
        <dbReference type="ChEBI" id="CHEBI:43474"/>
        <dbReference type="ChEBI" id="CHEBI:58043"/>
        <dbReference type="EC" id="3.1.3.5"/>
    </reaction>
</comment>
<comment type="caution">
    <text evidence="8">The sequence shown here is derived from an EMBL/GenBank/DDBJ whole genome shotgun (WGS) entry which is preliminary data.</text>
</comment>
<evidence type="ECO:0000256" key="3">
    <source>
        <dbReference type="ARBA" id="ARBA00012643"/>
    </source>
</evidence>
<dbReference type="PANTHER" id="PTHR30457">
    <property type="entry name" value="5'-NUCLEOTIDASE SURE"/>
    <property type="match status" value="1"/>
</dbReference>
<protein>
    <recommendedName>
        <fullName evidence="3">5'-nucleotidase</fullName>
        <ecNumber evidence="3">3.1.3.5</ecNumber>
    </recommendedName>
</protein>
<dbReference type="InterPro" id="IPR002828">
    <property type="entry name" value="SurE-like_Pase/nucleotidase"/>
</dbReference>
<sequence>MPRSRLVALAIAAIATLVAGLLVSTAGASSAKPPANVAGLKIMLTNDDSVQGAKADGSDGAGLYELRKALCAAGADVIVVGPWGQQSGQGGRITTDRATGLTVSPVTPPEAYAGDCADAESGGHVYGVCNSNTPCDADSKSASPADTVRIGTQNFLPATVWPEGPDLVLAGINWGQNVGTVVSHSGTTNAAVTAHELGFPAIALSEEFDLIPCAVQGVNCPTYAPGAAFTVKLIGKLRAAKLLKPSTLLNVNFPFIADGEKAGKPALNVLGNGDMVEIAWTGAATVETGGTYMLGFPTDRKSTNKNADTEALRANRISIVAMDGDWSITSPSKQLTAIVKALG</sequence>